<dbReference type="InterPro" id="IPR011701">
    <property type="entry name" value="MFS"/>
</dbReference>
<feature type="transmembrane region" description="Helical" evidence="7">
    <location>
        <begin position="84"/>
        <end position="102"/>
    </location>
</feature>
<protein>
    <submittedName>
        <fullName evidence="9">MFS transporter</fullName>
    </submittedName>
</protein>
<feature type="transmembrane region" description="Helical" evidence="7">
    <location>
        <begin position="253"/>
        <end position="273"/>
    </location>
</feature>
<keyword evidence="10" id="KW-1185">Reference proteome</keyword>
<organism evidence="9 10">
    <name type="scientific">Actinacidiphila acididurans</name>
    <dbReference type="NCBI Taxonomy" id="2784346"/>
    <lineage>
        <taxon>Bacteria</taxon>
        <taxon>Bacillati</taxon>
        <taxon>Actinomycetota</taxon>
        <taxon>Actinomycetes</taxon>
        <taxon>Kitasatosporales</taxon>
        <taxon>Streptomycetaceae</taxon>
        <taxon>Actinacidiphila</taxon>
    </lineage>
</organism>
<keyword evidence="2" id="KW-1003">Cell membrane</keyword>
<comment type="caution">
    <text evidence="9">The sequence shown here is derived from an EMBL/GenBank/DDBJ whole genome shotgun (WGS) entry which is preliminary data.</text>
</comment>
<dbReference type="PANTHER" id="PTHR43124:SF10">
    <property type="entry name" value="PURINE EFFLUX PUMP PBUE"/>
    <property type="match status" value="1"/>
</dbReference>
<evidence type="ECO:0000256" key="6">
    <source>
        <dbReference type="SAM" id="MobiDB-lite"/>
    </source>
</evidence>
<feature type="transmembrane region" description="Helical" evidence="7">
    <location>
        <begin position="170"/>
        <end position="195"/>
    </location>
</feature>
<feature type="transmembrane region" description="Helical" evidence="7">
    <location>
        <begin position="207"/>
        <end position="233"/>
    </location>
</feature>
<keyword evidence="3 7" id="KW-0812">Transmembrane</keyword>
<dbReference type="Gene3D" id="1.20.1250.20">
    <property type="entry name" value="MFS general substrate transporter like domains"/>
    <property type="match status" value="1"/>
</dbReference>
<keyword evidence="4 7" id="KW-1133">Transmembrane helix</keyword>
<feature type="transmembrane region" description="Helical" evidence="7">
    <location>
        <begin position="377"/>
        <end position="396"/>
    </location>
</feature>
<dbReference type="RefSeq" id="WP_205359333.1">
    <property type="nucleotide sequence ID" value="NZ_JADKYB010000013.1"/>
</dbReference>
<feature type="transmembrane region" description="Helical" evidence="7">
    <location>
        <begin position="307"/>
        <end position="328"/>
    </location>
</feature>
<evidence type="ECO:0000256" key="1">
    <source>
        <dbReference type="ARBA" id="ARBA00004651"/>
    </source>
</evidence>
<evidence type="ECO:0000256" key="3">
    <source>
        <dbReference type="ARBA" id="ARBA00022692"/>
    </source>
</evidence>
<evidence type="ECO:0000256" key="7">
    <source>
        <dbReference type="SAM" id="Phobius"/>
    </source>
</evidence>
<evidence type="ECO:0000313" key="10">
    <source>
        <dbReference type="Proteomes" id="UP000749040"/>
    </source>
</evidence>
<dbReference type="SUPFAM" id="SSF103473">
    <property type="entry name" value="MFS general substrate transporter"/>
    <property type="match status" value="1"/>
</dbReference>
<evidence type="ECO:0000256" key="5">
    <source>
        <dbReference type="ARBA" id="ARBA00023136"/>
    </source>
</evidence>
<dbReference type="CDD" id="cd17324">
    <property type="entry name" value="MFS_NepI_like"/>
    <property type="match status" value="1"/>
</dbReference>
<dbReference type="InterPro" id="IPR050189">
    <property type="entry name" value="MFS_Efflux_Transporters"/>
</dbReference>
<feature type="transmembrane region" description="Helical" evidence="7">
    <location>
        <begin position="20"/>
        <end position="43"/>
    </location>
</feature>
<sequence>MSNGSITAVLPGPPARRPVLLLALGSFALGTDVYVISGVLPAVASGLHVGTAAAGLLVTVFSAVYALGAPILAVVSGGIERRRLLTTALAVFVAANVVATLAPDYGTMAAARVLAALGAGLYTPAATAVAAGLAAPHERGRALAAVLGGLTLAGALGVPAGTLVGQNLGWRWTFVLVTVLGLVALIGLATSLPPIPAGGTASLRERLAVAAIRGVPATLTSIVLALAGVYTLYTYLAWFAGHTAGIRGGALAAVYFGYGVAALIATAAAGWLTDHRSPSAVAAFSIGGLVVAYGALGLLAWRTRPSAGVAVALAALVVFWALTGWMFYPAQQKRLVAVAGLPQAPVVLSLSASAVYAGQAVGGAAGGALLGGNPGRLGAAAAVAEALALVALAVAVRQGRAPRPKDPAPVHAPTDTPEEVETT</sequence>
<dbReference type="Proteomes" id="UP000749040">
    <property type="component" value="Unassembled WGS sequence"/>
</dbReference>
<feature type="transmembrane region" description="Helical" evidence="7">
    <location>
        <begin position="142"/>
        <end position="164"/>
    </location>
</feature>
<proteinExistence type="predicted"/>
<evidence type="ECO:0000259" key="8">
    <source>
        <dbReference type="PROSITE" id="PS50850"/>
    </source>
</evidence>
<feature type="region of interest" description="Disordered" evidence="6">
    <location>
        <begin position="401"/>
        <end position="423"/>
    </location>
</feature>
<keyword evidence="5 7" id="KW-0472">Membrane</keyword>
<dbReference type="InterPro" id="IPR020846">
    <property type="entry name" value="MFS_dom"/>
</dbReference>
<dbReference type="InterPro" id="IPR036259">
    <property type="entry name" value="MFS_trans_sf"/>
</dbReference>
<dbReference type="Pfam" id="PF07690">
    <property type="entry name" value="MFS_1"/>
    <property type="match status" value="1"/>
</dbReference>
<evidence type="ECO:0000256" key="2">
    <source>
        <dbReference type="ARBA" id="ARBA00022475"/>
    </source>
</evidence>
<reference evidence="9 10" key="1">
    <citation type="submission" date="2021-01" db="EMBL/GenBank/DDBJ databases">
        <title>Streptomyces acididurans sp. nov., isolated from a peat swamp forest soil.</title>
        <authorList>
            <person name="Chantavorakit T."/>
            <person name="Duangmal K."/>
        </authorList>
    </citation>
    <scope>NUCLEOTIDE SEQUENCE [LARGE SCALE GENOMIC DNA]</scope>
    <source>
        <strain evidence="9 10">KK5PA1</strain>
    </source>
</reference>
<comment type="subcellular location">
    <subcellularLocation>
        <location evidence="1">Cell membrane</location>
        <topology evidence="1">Multi-pass membrane protein</topology>
    </subcellularLocation>
</comment>
<feature type="domain" description="Major facilitator superfamily (MFS) profile" evidence="8">
    <location>
        <begin position="18"/>
        <end position="403"/>
    </location>
</feature>
<feature type="transmembrane region" description="Helical" evidence="7">
    <location>
        <begin position="49"/>
        <end position="72"/>
    </location>
</feature>
<name>A0ABS2TVU5_9ACTN</name>
<accession>A0ABS2TVU5</accession>
<feature type="transmembrane region" description="Helical" evidence="7">
    <location>
        <begin position="280"/>
        <end position="301"/>
    </location>
</feature>
<evidence type="ECO:0000256" key="4">
    <source>
        <dbReference type="ARBA" id="ARBA00022989"/>
    </source>
</evidence>
<dbReference type="PANTHER" id="PTHR43124">
    <property type="entry name" value="PURINE EFFLUX PUMP PBUE"/>
    <property type="match status" value="1"/>
</dbReference>
<dbReference type="EMBL" id="JADKYB010000013">
    <property type="protein sequence ID" value="MBM9507465.1"/>
    <property type="molecule type" value="Genomic_DNA"/>
</dbReference>
<feature type="transmembrane region" description="Helical" evidence="7">
    <location>
        <begin position="335"/>
        <end position="357"/>
    </location>
</feature>
<dbReference type="PROSITE" id="PS50850">
    <property type="entry name" value="MFS"/>
    <property type="match status" value="1"/>
</dbReference>
<gene>
    <name evidence="9" type="ORF">ITX44_23585</name>
</gene>
<evidence type="ECO:0000313" key="9">
    <source>
        <dbReference type="EMBL" id="MBM9507465.1"/>
    </source>
</evidence>
<feature type="transmembrane region" description="Helical" evidence="7">
    <location>
        <begin position="114"/>
        <end position="135"/>
    </location>
</feature>